<feature type="non-terminal residue" evidence="2">
    <location>
        <position position="1"/>
    </location>
</feature>
<accession>A0A0A1XBA1</accession>
<reference evidence="2" key="1">
    <citation type="submission" date="2014-11" db="EMBL/GenBank/DDBJ databases">
        <authorList>
            <person name="Geib S."/>
        </authorList>
    </citation>
    <scope>NUCLEOTIDE SEQUENCE</scope>
</reference>
<evidence type="ECO:0000256" key="1">
    <source>
        <dbReference type="SAM" id="MobiDB-lite"/>
    </source>
</evidence>
<feature type="compositionally biased region" description="Polar residues" evidence="1">
    <location>
        <begin position="50"/>
        <end position="69"/>
    </location>
</feature>
<sequence>QQQQQQQSQQSQQEQQQSANTTTLDIASTTFSSSSSSLSTVEPMCMSPEHQPSTPVSPNTLGLSSNSDPLQQHQQQQQQQQLQNKPYNWLAQCRDGIPWRRHVAVVDMNGPNTVEWISTPSSQYFAPQIRKGEQQLEFDWMKKSDEKDVNEAPFVPDPATRSDYYHKVRFSPWQFIYPENEKMPQPQSDLYTQRTCPYNAQSVKY</sequence>
<reference evidence="2" key="2">
    <citation type="journal article" date="2015" name="Gigascience">
        <title>Reconstructing a comprehensive transcriptome assembly of a white-pupal translocated strain of the pest fruit fly Bactrocera cucurbitae.</title>
        <authorList>
            <person name="Sim S.B."/>
            <person name="Calla B."/>
            <person name="Hall B."/>
            <person name="DeRego T."/>
            <person name="Geib S.M."/>
        </authorList>
    </citation>
    <scope>NUCLEOTIDE SEQUENCE</scope>
</reference>
<protein>
    <submittedName>
        <fullName evidence="2">Uncharacterized protein</fullName>
    </submittedName>
</protein>
<gene>
    <name evidence="2" type="ORF">g.52450</name>
</gene>
<dbReference type="AlphaFoldDB" id="A0A0A1XBA1"/>
<feature type="compositionally biased region" description="Low complexity" evidence="1">
    <location>
        <begin position="28"/>
        <end position="40"/>
    </location>
</feature>
<dbReference type="EMBL" id="GBXI01005623">
    <property type="protein sequence ID" value="JAD08669.1"/>
    <property type="molecule type" value="Transcribed_RNA"/>
</dbReference>
<evidence type="ECO:0000313" key="2">
    <source>
        <dbReference type="EMBL" id="JAD08669.1"/>
    </source>
</evidence>
<proteinExistence type="predicted"/>
<feature type="region of interest" description="Disordered" evidence="1">
    <location>
        <begin position="1"/>
        <end position="84"/>
    </location>
</feature>
<feature type="compositionally biased region" description="Low complexity" evidence="1">
    <location>
        <begin position="70"/>
        <end position="83"/>
    </location>
</feature>
<name>A0A0A1XBA1_ZEUCU</name>
<organism evidence="2">
    <name type="scientific">Zeugodacus cucurbitae</name>
    <name type="common">Melon fruit fly</name>
    <name type="synonym">Bactrocera cucurbitae</name>
    <dbReference type="NCBI Taxonomy" id="28588"/>
    <lineage>
        <taxon>Eukaryota</taxon>
        <taxon>Metazoa</taxon>
        <taxon>Ecdysozoa</taxon>
        <taxon>Arthropoda</taxon>
        <taxon>Hexapoda</taxon>
        <taxon>Insecta</taxon>
        <taxon>Pterygota</taxon>
        <taxon>Neoptera</taxon>
        <taxon>Endopterygota</taxon>
        <taxon>Diptera</taxon>
        <taxon>Brachycera</taxon>
        <taxon>Muscomorpha</taxon>
        <taxon>Tephritoidea</taxon>
        <taxon>Tephritidae</taxon>
        <taxon>Zeugodacus</taxon>
        <taxon>Zeugodacus</taxon>
    </lineage>
</organism>
<feature type="compositionally biased region" description="Low complexity" evidence="1">
    <location>
        <begin position="1"/>
        <end position="18"/>
    </location>
</feature>